<keyword evidence="6" id="KW-0472">Membrane</keyword>
<comment type="caution">
    <text evidence="9">The sequence shown here is derived from an EMBL/GenBank/DDBJ whole genome shotgun (WGS) entry which is preliminary data.</text>
</comment>
<sequence>MRDLSLNSPVGESSVRVTARRCWRALRVLMHLLGGVLEAIWLRAGRDPHRVVILNAKRRWCLRFLTILGVELRVQGPLRAGPVLLVSNHVSWLDIPVIAAARPCYFLSKAEVAEWPVIGWLARAVGTLFIRRGGGESKAKTEEIRGRLDRGHGILVFPEGTTTDGTGVRRFFPQLFAAAGDDAPVQTVAVRYRDEQGRPDTGIAFIDDDEFHHHLWRLLGRRRIVVELTFGAPLPPDEPRALAREACERIVADLGATVG</sequence>
<evidence type="ECO:0000256" key="6">
    <source>
        <dbReference type="ARBA" id="ARBA00023136"/>
    </source>
</evidence>
<gene>
    <name evidence="9" type="ORF">ISO4_01904</name>
</gene>
<protein>
    <submittedName>
        <fullName evidence="9">1-acyl-sn-glycerol-3-phosphate acyltransferase</fullName>
    </submittedName>
</protein>
<proteinExistence type="predicted"/>
<keyword evidence="10" id="KW-1185">Reference proteome</keyword>
<evidence type="ECO:0000259" key="8">
    <source>
        <dbReference type="SMART" id="SM00563"/>
    </source>
</evidence>
<keyword evidence="7 9" id="KW-0012">Acyltransferase</keyword>
<dbReference type="GO" id="GO:0016746">
    <property type="term" value="F:acyltransferase activity"/>
    <property type="evidence" value="ECO:0007669"/>
    <property type="project" value="UniProtKB-KW"/>
</dbReference>
<keyword evidence="4" id="KW-1133">Transmembrane helix</keyword>
<evidence type="ECO:0000256" key="3">
    <source>
        <dbReference type="ARBA" id="ARBA00022692"/>
    </source>
</evidence>
<dbReference type="EMBL" id="ARXR01000014">
    <property type="protein sequence ID" value="MBF5053302.1"/>
    <property type="molecule type" value="Genomic_DNA"/>
</dbReference>
<dbReference type="CDD" id="cd07989">
    <property type="entry name" value="LPLAT_AGPAT-like"/>
    <property type="match status" value="1"/>
</dbReference>
<organism evidence="9 10">
    <name type="scientific">Alloalcanivorax venustensis ISO4</name>
    <dbReference type="NCBI Taxonomy" id="1177184"/>
    <lineage>
        <taxon>Bacteria</taxon>
        <taxon>Pseudomonadati</taxon>
        <taxon>Pseudomonadota</taxon>
        <taxon>Gammaproteobacteria</taxon>
        <taxon>Oceanospirillales</taxon>
        <taxon>Alcanivoracaceae</taxon>
        <taxon>Alloalcanivorax</taxon>
    </lineage>
</organism>
<evidence type="ECO:0000313" key="9">
    <source>
        <dbReference type="EMBL" id="MBF5053302.1"/>
    </source>
</evidence>
<evidence type="ECO:0000256" key="5">
    <source>
        <dbReference type="ARBA" id="ARBA00023098"/>
    </source>
</evidence>
<dbReference type="SMART" id="SM00563">
    <property type="entry name" value="PlsC"/>
    <property type="match status" value="1"/>
</dbReference>
<dbReference type="Pfam" id="PF01553">
    <property type="entry name" value="Acyltransferase"/>
    <property type="match status" value="1"/>
</dbReference>
<dbReference type="PANTHER" id="PTHR23063">
    <property type="entry name" value="PHOSPHOLIPID ACYLTRANSFERASE"/>
    <property type="match status" value="1"/>
</dbReference>
<reference evidence="9 10" key="1">
    <citation type="submission" date="2012-09" db="EMBL/GenBank/DDBJ databases">
        <title>Genome Sequence of alkane-degrading Bacterium Alcanivorax venustensis ISO4.</title>
        <authorList>
            <person name="Lai Q."/>
            <person name="Shao Z."/>
        </authorList>
    </citation>
    <scope>NUCLEOTIDE SEQUENCE [LARGE SCALE GENOMIC DNA]</scope>
    <source>
        <strain evidence="9 10">ISO4</strain>
    </source>
</reference>
<keyword evidence="2" id="KW-0808">Transferase</keyword>
<comment type="subcellular location">
    <subcellularLocation>
        <location evidence="1">Membrane</location>
    </subcellularLocation>
</comment>
<keyword evidence="5" id="KW-0443">Lipid metabolism</keyword>
<keyword evidence="3" id="KW-0812">Transmembrane</keyword>
<dbReference type="Proteomes" id="UP000644441">
    <property type="component" value="Unassembled WGS sequence"/>
</dbReference>
<evidence type="ECO:0000256" key="2">
    <source>
        <dbReference type="ARBA" id="ARBA00022679"/>
    </source>
</evidence>
<dbReference type="SUPFAM" id="SSF69593">
    <property type="entry name" value="Glycerol-3-phosphate (1)-acyltransferase"/>
    <property type="match status" value="1"/>
</dbReference>
<dbReference type="InterPro" id="IPR002123">
    <property type="entry name" value="Plipid/glycerol_acylTrfase"/>
</dbReference>
<evidence type="ECO:0000256" key="4">
    <source>
        <dbReference type="ARBA" id="ARBA00022989"/>
    </source>
</evidence>
<evidence type="ECO:0000313" key="10">
    <source>
        <dbReference type="Proteomes" id="UP000644441"/>
    </source>
</evidence>
<dbReference type="PANTHER" id="PTHR23063:SF52">
    <property type="entry name" value="LYSOPHOSPHATIDYLCHOLINE ACYLTRANSFERASE"/>
    <property type="match status" value="1"/>
</dbReference>
<feature type="domain" description="Phospholipid/glycerol acyltransferase" evidence="8">
    <location>
        <begin position="83"/>
        <end position="193"/>
    </location>
</feature>
<dbReference type="RefSeq" id="WP_194856093.1">
    <property type="nucleotide sequence ID" value="NZ_ARXR01000014.1"/>
</dbReference>
<evidence type="ECO:0000256" key="1">
    <source>
        <dbReference type="ARBA" id="ARBA00004370"/>
    </source>
</evidence>
<evidence type="ECO:0000256" key="7">
    <source>
        <dbReference type="ARBA" id="ARBA00023315"/>
    </source>
</evidence>
<name>A0ABS0AI71_9GAMM</name>
<accession>A0ABS0AI71</accession>